<keyword evidence="1 3" id="KW-0479">Metal-binding</keyword>
<dbReference type="RefSeq" id="WP_132317731.1">
    <property type="nucleotide sequence ID" value="NZ_FWZT01000006.1"/>
</dbReference>
<evidence type="ECO:0000256" key="1">
    <source>
        <dbReference type="ARBA" id="ARBA00022723"/>
    </source>
</evidence>
<keyword evidence="6" id="KW-1185">Reference proteome</keyword>
<accession>A0A1Y6BNF2</accession>
<protein>
    <recommendedName>
        <fullName evidence="4">Cytochrome c domain-containing protein</fullName>
    </recommendedName>
</protein>
<dbReference type="GO" id="GO:0046872">
    <property type="term" value="F:metal ion binding"/>
    <property type="evidence" value="ECO:0007669"/>
    <property type="project" value="UniProtKB-KW"/>
</dbReference>
<feature type="domain" description="Cytochrome c" evidence="4">
    <location>
        <begin position="273"/>
        <end position="379"/>
    </location>
</feature>
<evidence type="ECO:0000256" key="2">
    <source>
        <dbReference type="ARBA" id="ARBA00023004"/>
    </source>
</evidence>
<evidence type="ECO:0000256" key="3">
    <source>
        <dbReference type="PROSITE-ProRule" id="PRU00433"/>
    </source>
</evidence>
<dbReference type="InterPro" id="IPR009056">
    <property type="entry name" value="Cyt_c-like_dom"/>
</dbReference>
<dbReference type="STRING" id="1513793.SAMN06296036_106212"/>
<dbReference type="GO" id="GO:0009055">
    <property type="term" value="F:electron transfer activity"/>
    <property type="evidence" value="ECO:0007669"/>
    <property type="project" value="InterPro"/>
</dbReference>
<reference evidence="6" key="1">
    <citation type="submission" date="2017-04" db="EMBL/GenBank/DDBJ databases">
        <authorList>
            <person name="Varghese N."/>
            <person name="Submissions S."/>
        </authorList>
    </citation>
    <scope>NUCLEOTIDE SEQUENCE [LARGE SCALE GENOMIC DNA]</scope>
    <source>
        <strain evidence="6">RKEM611</strain>
    </source>
</reference>
<keyword evidence="2 3" id="KW-0408">Iron</keyword>
<dbReference type="EMBL" id="FWZT01000006">
    <property type="protein sequence ID" value="SMF18886.1"/>
    <property type="molecule type" value="Genomic_DNA"/>
</dbReference>
<evidence type="ECO:0000259" key="4">
    <source>
        <dbReference type="PROSITE" id="PS51007"/>
    </source>
</evidence>
<dbReference type="Proteomes" id="UP000192907">
    <property type="component" value="Unassembled WGS sequence"/>
</dbReference>
<evidence type="ECO:0000313" key="5">
    <source>
        <dbReference type="EMBL" id="SMF18886.1"/>
    </source>
</evidence>
<organism evidence="5 6">
    <name type="scientific">Pseudobacteriovorax antillogorgiicola</name>
    <dbReference type="NCBI Taxonomy" id="1513793"/>
    <lineage>
        <taxon>Bacteria</taxon>
        <taxon>Pseudomonadati</taxon>
        <taxon>Bdellovibrionota</taxon>
        <taxon>Oligoflexia</taxon>
        <taxon>Oligoflexales</taxon>
        <taxon>Pseudobacteriovoracaceae</taxon>
        <taxon>Pseudobacteriovorax</taxon>
    </lineage>
</organism>
<name>A0A1Y6BNF2_9BACT</name>
<dbReference type="OrthoDB" id="5287673at2"/>
<evidence type="ECO:0000313" key="6">
    <source>
        <dbReference type="Proteomes" id="UP000192907"/>
    </source>
</evidence>
<dbReference type="GO" id="GO:0020037">
    <property type="term" value="F:heme binding"/>
    <property type="evidence" value="ECO:0007669"/>
    <property type="project" value="InterPro"/>
</dbReference>
<gene>
    <name evidence="5" type="ORF">SAMN06296036_106212</name>
</gene>
<dbReference type="AlphaFoldDB" id="A0A1Y6BNF2"/>
<keyword evidence="3" id="KW-0349">Heme</keyword>
<proteinExistence type="predicted"/>
<dbReference type="PROSITE" id="PS51007">
    <property type="entry name" value="CYTC"/>
    <property type="match status" value="1"/>
</dbReference>
<sequence>MKRFYIIAAFLYLTRPNLALGNQLYQRCYQLITSSQMPQNDSRYLAIRRGAITALEGCTALIDYLKLDENGEIQNPDALASKILFTFQKLHEDWFINKTLPNLGNGRQNQANSELLDLSGPAAHYTYALFTPGVRADVILKGVRSIQTRRSEDPAETSLNGKLGKYDFIFGEQTIFAPTGRIEGIRFPSQSPWTYSFNNRSNNKVSEGRIAVFKHYGSGLIGDPIYILKNLLETASFRADGAVAMPRKWAKAVISDLLCRELPLLDSADVKQFVVADSETPFRTSAGCTTCHASMDQMAAVLRGVRPKQLASNGTEPEYGGYFIHIDPPTKKQIYSWSAKADRSYYQQTPRGRLLYRDFQGTLVDEPLEDLQSLGKALASRLDPYLCTSSRYLEYMTGYRFSVVKNQNSTLRFQQLMRLARDLKKHQDLRLLLKDIVKLPLFQEL</sequence>